<gene>
    <name evidence="1" type="ORF">C7B64_07485</name>
</gene>
<proteinExistence type="predicted"/>
<name>A0A2T1C6A7_9CYAN</name>
<evidence type="ECO:0000313" key="2">
    <source>
        <dbReference type="Proteomes" id="UP000238762"/>
    </source>
</evidence>
<organism evidence="1 2">
    <name type="scientific">Merismopedia glauca CCAP 1448/3</name>
    <dbReference type="NCBI Taxonomy" id="1296344"/>
    <lineage>
        <taxon>Bacteria</taxon>
        <taxon>Bacillati</taxon>
        <taxon>Cyanobacteriota</taxon>
        <taxon>Cyanophyceae</taxon>
        <taxon>Synechococcales</taxon>
        <taxon>Merismopediaceae</taxon>
        <taxon>Merismopedia</taxon>
    </lineage>
</organism>
<dbReference type="AlphaFoldDB" id="A0A2T1C6A7"/>
<dbReference type="EMBL" id="PVWJ01000027">
    <property type="protein sequence ID" value="PSB03667.1"/>
    <property type="molecule type" value="Genomic_DNA"/>
</dbReference>
<dbReference type="Proteomes" id="UP000238762">
    <property type="component" value="Unassembled WGS sequence"/>
</dbReference>
<reference evidence="1 2" key="2">
    <citation type="submission" date="2018-03" db="EMBL/GenBank/DDBJ databases">
        <title>The ancient ancestry and fast evolution of plastids.</title>
        <authorList>
            <person name="Moore K.R."/>
            <person name="Magnabosco C."/>
            <person name="Momper L."/>
            <person name="Gold D.A."/>
            <person name="Bosak T."/>
            <person name="Fournier G.P."/>
        </authorList>
    </citation>
    <scope>NUCLEOTIDE SEQUENCE [LARGE SCALE GENOMIC DNA]</scope>
    <source>
        <strain evidence="1 2">CCAP 1448/3</strain>
    </source>
</reference>
<sequence>MTGQEIFRRIIELIPGAGVVASGAVASATASTITTIMGMAYTATLEATLKVNSNPSSDQIAEAFKEELRNRNWQF</sequence>
<evidence type="ECO:0000313" key="1">
    <source>
        <dbReference type="EMBL" id="PSB03667.1"/>
    </source>
</evidence>
<protein>
    <submittedName>
        <fullName evidence="1">Uncharacterized protein</fullName>
    </submittedName>
</protein>
<keyword evidence="2" id="KW-1185">Reference proteome</keyword>
<accession>A0A2T1C6A7</accession>
<reference evidence="1 2" key="1">
    <citation type="submission" date="2018-02" db="EMBL/GenBank/DDBJ databases">
        <authorList>
            <person name="Cohen D.B."/>
            <person name="Kent A.D."/>
        </authorList>
    </citation>
    <scope>NUCLEOTIDE SEQUENCE [LARGE SCALE GENOMIC DNA]</scope>
    <source>
        <strain evidence="1 2">CCAP 1448/3</strain>
    </source>
</reference>
<comment type="caution">
    <text evidence="1">The sequence shown here is derived from an EMBL/GenBank/DDBJ whole genome shotgun (WGS) entry which is preliminary data.</text>
</comment>
<dbReference type="RefSeq" id="WP_106288021.1">
    <property type="nucleotide sequence ID" value="NZ_CAWNTC010000247.1"/>
</dbReference>